<organism evidence="2 3">
    <name type="scientific">Falsiroseomonas oleicola</name>
    <dbReference type="NCBI Taxonomy" id="2801474"/>
    <lineage>
        <taxon>Bacteria</taxon>
        <taxon>Pseudomonadati</taxon>
        <taxon>Pseudomonadota</taxon>
        <taxon>Alphaproteobacteria</taxon>
        <taxon>Acetobacterales</taxon>
        <taxon>Roseomonadaceae</taxon>
        <taxon>Falsiroseomonas</taxon>
    </lineage>
</organism>
<feature type="transmembrane region" description="Helical" evidence="1">
    <location>
        <begin position="194"/>
        <end position="219"/>
    </location>
</feature>
<name>A0ABS6H063_9PROT</name>
<keyword evidence="3" id="KW-1185">Reference proteome</keyword>
<evidence type="ECO:0000313" key="2">
    <source>
        <dbReference type="EMBL" id="MBU8542074.1"/>
    </source>
</evidence>
<gene>
    <name evidence="2" type="ORF">JJQ90_00070</name>
</gene>
<dbReference type="InterPro" id="IPR016516">
    <property type="entry name" value="UCP07580"/>
</dbReference>
<keyword evidence="1" id="KW-1133">Transmembrane helix</keyword>
<reference evidence="2 3" key="1">
    <citation type="submission" date="2021-01" db="EMBL/GenBank/DDBJ databases">
        <title>Roseomonas sp. nov, a bacterium isolated from an oil production mixture in Yumen Oilfield.</title>
        <authorList>
            <person name="Wu D."/>
        </authorList>
    </citation>
    <scope>NUCLEOTIDE SEQUENCE [LARGE SCALE GENOMIC DNA]</scope>
    <source>
        <strain evidence="2 3">ROY-5-3</strain>
    </source>
</reference>
<sequence>MSNPPSSPRETVIEIVKRRVRLIYDPKRARGWTRLPKANEAGLNAISFLFPLGEAFFCRSVAHYRGRITDPVLRDAADRFIHQEAMHSREHARSNKALRDAKVPGSEMEGLARVLLGLSKAVLPRATQLAMTCAMEHFTAMLAERLLAKRTLYREGTDPAFANLWLWHAAEEIEHKAVCFDVYEHIFGRGFWAWLHRVATMVMVTAFGLGGLLTVFTWLRLKGLFAGRRAPAAAPQAGSGGGPTLRNLFGGVAAQAYFSYYRRDFHPWDQDDRPLLEAWKQEHPGFGLGEGHAHAHG</sequence>
<evidence type="ECO:0000313" key="3">
    <source>
        <dbReference type="Proteomes" id="UP000689967"/>
    </source>
</evidence>
<proteinExistence type="predicted"/>
<dbReference type="PANTHER" id="PTHR39456">
    <property type="entry name" value="METAL-DEPENDENT HYDROLASE"/>
    <property type="match status" value="1"/>
</dbReference>
<evidence type="ECO:0000256" key="1">
    <source>
        <dbReference type="SAM" id="Phobius"/>
    </source>
</evidence>
<dbReference type="PANTHER" id="PTHR39456:SF1">
    <property type="entry name" value="METAL-DEPENDENT HYDROLASE"/>
    <property type="match status" value="1"/>
</dbReference>
<keyword evidence="1" id="KW-0472">Membrane</keyword>
<protein>
    <submittedName>
        <fullName evidence="2">Metal-dependent hydrolase</fullName>
    </submittedName>
</protein>
<dbReference type="Proteomes" id="UP000689967">
    <property type="component" value="Unassembled WGS sequence"/>
</dbReference>
<comment type="caution">
    <text evidence="2">The sequence shown here is derived from an EMBL/GenBank/DDBJ whole genome shotgun (WGS) entry which is preliminary data.</text>
</comment>
<keyword evidence="2" id="KW-0378">Hydrolase</keyword>
<dbReference type="PIRSF" id="PIRSF007580">
    <property type="entry name" value="UCP07580"/>
    <property type="match status" value="1"/>
</dbReference>
<accession>A0ABS6H063</accession>
<keyword evidence="1" id="KW-0812">Transmembrane</keyword>
<dbReference type="Pfam" id="PF10118">
    <property type="entry name" value="Metal_hydrol"/>
    <property type="match status" value="1"/>
</dbReference>
<dbReference type="RefSeq" id="WP_216872439.1">
    <property type="nucleotide sequence ID" value="NZ_JAERQM010000001.1"/>
</dbReference>
<dbReference type="EMBL" id="JAERQM010000001">
    <property type="protein sequence ID" value="MBU8542074.1"/>
    <property type="molecule type" value="Genomic_DNA"/>
</dbReference>
<dbReference type="GO" id="GO:0016787">
    <property type="term" value="F:hydrolase activity"/>
    <property type="evidence" value="ECO:0007669"/>
    <property type="project" value="UniProtKB-KW"/>
</dbReference>